<organism evidence="2">
    <name type="scientific">Rattus norvegicus</name>
    <name type="common">Rat</name>
    <dbReference type="NCBI Taxonomy" id="10116"/>
    <lineage>
        <taxon>Eukaryota</taxon>
        <taxon>Metazoa</taxon>
        <taxon>Chordata</taxon>
        <taxon>Craniata</taxon>
        <taxon>Vertebrata</taxon>
        <taxon>Euteleostomi</taxon>
        <taxon>Mammalia</taxon>
        <taxon>Eutheria</taxon>
        <taxon>Euarchontoglires</taxon>
        <taxon>Glires</taxon>
        <taxon>Rodentia</taxon>
        <taxon>Myomorpha</taxon>
        <taxon>Muroidea</taxon>
        <taxon>Muridae</taxon>
        <taxon>Murinae</taxon>
        <taxon>Rattus</taxon>
    </lineage>
</organism>
<dbReference type="AlphaFoldDB" id="A6K9J1"/>
<proteinExistence type="predicted"/>
<dbReference type="Proteomes" id="UP000234681">
    <property type="component" value="Chromosome 16"/>
</dbReference>
<feature type="region of interest" description="Disordered" evidence="1">
    <location>
        <begin position="1"/>
        <end position="25"/>
    </location>
</feature>
<protein>
    <submittedName>
        <fullName evidence="2">Hypothetical gene supported by AF152002</fullName>
    </submittedName>
</protein>
<accession>A6K9J1</accession>
<reference evidence="2" key="1">
    <citation type="journal article" date="2005" name="Genome Res.">
        <title>Gene and alternative splicing annotation with AIR.</title>
        <authorList>
            <person name="Florea L."/>
            <person name="Di Francesco V."/>
            <person name="Miller J."/>
            <person name="Turner R."/>
            <person name="Yao A."/>
            <person name="Harris M."/>
            <person name="Walenz B."/>
            <person name="Mobarry C."/>
            <person name="Merkulov G.V."/>
            <person name="Charlab R."/>
            <person name="Dew I."/>
            <person name="Deng Z."/>
            <person name="Istrail S."/>
            <person name="Li P."/>
            <person name="Sutton G."/>
        </authorList>
    </citation>
    <scope>NUCLEOTIDE SEQUENCE</scope>
    <source>
        <strain evidence="2">BN</strain>
    </source>
</reference>
<reference evidence="2" key="2">
    <citation type="submission" date="2005-09" db="EMBL/GenBank/DDBJ databases">
        <authorList>
            <person name="Mural R.J."/>
            <person name="Li P.W."/>
            <person name="Adams M.D."/>
            <person name="Amanatides P.G."/>
            <person name="Baden-Tillson H."/>
            <person name="Barnstead M."/>
            <person name="Chin S.H."/>
            <person name="Dew I."/>
            <person name="Evans C.A."/>
            <person name="Ferriera S."/>
            <person name="Flanigan M."/>
            <person name="Fosler C."/>
            <person name="Glodek A."/>
            <person name="Gu Z."/>
            <person name="Holt R.A."/>
            <person name="Jennings D."/>
            <person name="Kraft C.L."/>
            <person name="Lu F."/>
            <person name="Nguyen T."/>
            <person name="Nusskern D.R."/>
            <person name="Pfannkoch C.M."/>
            <person name="Sitter C."/>
            <person name="Sutton G.G."/>
            <person name="Venter J.C."/>
            <person name="Wang Z."/>
            <person name="Woodage T."/>
            <person name="Zheng X.H."/>
            <person name="Zhong F."/>
        </authorList>
    </citation>
    <scope>NUCLEOTIDE SEQUENCE</scope>
    <source>
        <strain evidence="2">BN</strain>
    </source>
</reference>
<evidence type="ECO:0000313" key="2">
    <source>
        <dbReference type="EMBL" id="EDL90896.1"/>
    </source>
</evidence>
<gene>
    <name evidence="2" type="primary">LOC290595</name>
    <name evidence="2" type="ORF">rCG_38895</name>
</gene>
<evidence type="ECO:0000256" key="1">
    <source>
        <dbReference type="SAM" id="MobiDB-lite"/>
    </source>
</evidence>
<feature type="region of interest" description="Disordered" evidence="1">
    <location>
        <begin position="68"/>
        <end position="90"/>
    </location>
</feature>
<name>A6K9J1_RAT</name>
<sequence>MQKARIQFMGGAWGSPTDIGPPEAGLHRDETLMSSYGDNLLAPTNLHGQKAVTPECFTSDSWKDYRIPSPRSKGATNLQSHYDPGSAHKSSWLLQSKSPRFHPWELQIQRLPS</sequence>
<dbReference type="EMBL" id="CH474031">
    <property type="protein sequence ID" value="EDL90896.1"/>
    <property type="molecule type" value="Genomic_DNA"/>
</dbReference>